<organism evidence="6 7">
    <name type="scientific">Roseburia porci</name>
    <dbReference type="NCBI Taxonomy" id="2605790"/>
    <lineage>
        <taxon>Bacteria</taxon>
        <taxon>Bacillati</taxon>
        <taxon>Bacillota</taxon>
        <taxon>Clostridia</taxon>
        <taxon>Lachnospirales</taxon>
        <taxon>Lachnospiraceae</taxon>
        <taxon>Roseburia</taxon>
    </lineage>
</organism>
<keyword evidence="1" id="KW-0949">S-adenosyl-L-methionine</keyword>
<dbReference type="GO" id="GO:0003824">
    <property type="term" value="F:catalytic activity"/>
    <property type="evidence" value="ECO:0007669"/>
    <property type="project" value="InterPro"/>
</dbReference>
<dbReference type="SUPFAM" id="SSF102114">
    <property type="entry name" value="Radical SAM enzymes"/>
    <property type="match status" value="1"/>
</dbReference>
<dbReference type="InterPro" id="IPR058240">
    <property type="entry name" value="rSAM_sf"/>
</dbReference>
<dbReference type="Gene3D" id="3.20.20.70">
    <property type="entry name" value="Aldolase class I"/>
    <property type="match status" value="1"/>
</dbReference>
<dbReference type="GO" id="GO:0046872">
    <property type="term" value="F:metal ion binding"/>
    <property type="evidence" value="ECO:0007669"/>
    <property type="project" value="UniProtKB-KW"/>
</dbReference>
<evidence type="ECO:0000256" key="3">
    <source>
        <dbReference type="ARBA" id="ARBA00023004"/>
    </source>
</evidence>
<dbReference type="Pfam" id="PF04055">
    <property type="entry name" value="Radical_SAM"/>
    <property type="match status" value="1"/>
</dbReference>
<evidence type="ECO:0000313" key="6">
    <source>
        <dbReference type="EMBL" id="MST73814.1"/>
    </source>
</evidence>
<evidence type="ECO:0000256" key="4">
    <source>
        <dbReference type="ARBA" id="ARBA00023014"/>
    </source>
</evidence>
<keyword evidence="2" id="KW-0479">Metal-binding</keyword>
<dbReference type="InterPro" id="IPR007197">
    <property type="entry name" value="rSAM"/>
</dbReference>
<keyword evidence="7" id="KW-1185">Reference proteome</keyword>
<proteinExistence type="predicted"/>
<dbReference type="GO" id="GO:0051536">
    <property type="term" value="F:iron-sulfur cluster binding"/>
    <property type="evidence" value="ECO:0007669"/>
    <property type="project" value="UniProtKB-KW"/>
</dbReference>
<keyword evidence="3" id="KW-0408">Iron</keyword>
<evidence type="ECO:0000256" key="1">
    <source>
        <dbReference type="ARBA" id="ARBA00022691"/>
    </source>
</evidence>
<dbReference type="RefSeq" id="WP_154428331.1">
    <property type="nucleotide sequence ID" value="NZ_VUNI01000002.1"/>
</dbReference>
<dbReference type="EMBL" id="VUNI01000002">
    <property type="protein sequence ID" value="MST73814.1"/>
    <property type="molecule type" value="Genomic_DNA"/>
</dbReference>
<evidence type="ECO:0000259" key="5">
    <source>
        <dbReference type="Pfam" id="PF04055"/>
    </source>
</evidence>
<feature type="domain" description="Radical SAM core" evidence="5">
    <location>
        <begin position="141"/>
        <end position="245"/>
    </location>
</feature>
<comment type="caution">
    <text evidence="6">The sequence shown here is derived from an EMBL/GenBank/DDBJ whole genome shotgun (WGS) entry which is preliminary data.</text>
</comment>
<dbReference type="AlphaFoldDB" id="A0A6L5YMV8"/>
<dbReference type="SFLD" id="SFLDS00029">
    <property type="entry name" value="Radical_SAM"/>
    <property type="match status" value="1"/>
</dbReference>
<dbReference type="InterPro" id="IPR013785">
    <property type="entry name" value="Aldolase_TIM"/>
</dbReference>
<dbReference type="Proteomes" id="UP000474024">
    <property type="component" value="Unassembled WGS sequence"/>
</dbReference>
<gene>
    <name evidence="6" type="ORF">FYJ75_02040</name>
</gene>
<keyword evidence="4" id="KW-0411">Iron-sulfur</keyword>
<accession>A0A6L5YMV8</accession>
<name>A0A6L5YMV8_9FIRM</name>
<evidence type="ECO:0000256" key="2">
    <source>
        <dbReference type="ARBA" id="ARBA00022723"/>
    </source>
</evidence>
<sequence length="399" mass="46506">MKWENRGSELEIIGAKMKQKKTIIFYGVDEQTIEIFRKVEFLRCNVIFCDGNLAGQSIGSSIIYTLDEILPKLLQKESFLVITTDDREEQILLKKKLILKELKENEDFFEAGVFERVYLPLWAYYSYGKCYVNFINHIPNYTCTLKCKNCSASIPYLKQKNPDVEQMKREIDLFFSKVDFCYTYDCTGGETFIVSDKLVEVLSYLLQFYGDRIGKIAITTNATVIPTDNMLRFLAEHKDMLDISISEYQTVSGWKEKCDAFIDTLNAWKIPAYLVKASSWIDFGFRETTLRKDNQEMEAYFDECGNFCRAYINGKLYYCGHGHWANSAFYSKEGLDDDEAINFRDENLTKSMILEYNLGYVQNGFLRICRHCKGWGTRNKCHIPVAEQIEDNRVKVREV</sequence>
<reference evidence="6 7" key="1">
    <citation type="submission" date="2019-08" db="EMBL/GenBank/DDBJ databases">
        <title>In-depth cultivation of the pig gut microbiome towards novel bacterial diversity and tailored functional studies.</title>
        <authorList>
            <person name="Wylensek D."/>
            <person name="Hitch T.C.A."/>
            <person name="Clavel T."/>
        </authorList>
    </citation>
    <scope>NUCLEOTIDE SEQUENCE [LARGE SCALE GENOMIC DNA]</scope>
    <source>
        <strain evidence="6 7">MUC/MUC-530-WT-4D</strain>
    </source>
</reference>
<protein>
    <recommendedName>
        <fullName evidence="5">Radical SAM core domain-containing protein</fullName>
    </recommendedName>
</protein>
<evidence type="ECO:0000313" key="7">
    <source>
        <dbReference type="Proteomes" id="UP000474024"/>
    </source>
</evidence>